<dbReference type="AlphaFoldDB" id="B0E9V3"/>
<evidence type="ECO:0000313" key="1">
    <source>
        <dbReference type="EMBL" id="EDR28698.1"/>
    </source>
</evidence>
<name>B0E9V3_ENTDS</name>
<dbReference type="RefSeq" id="XP_001735124.1">
    <property type="nucleotide sequence ID" value="XM_001735072.1"/>
</dbReference>
<keyword evidence="2" id="KW-1185">Reference proteome</keyword>
<dbReference type="VEuPathDB" id="AmoebaDB:EDI_118750"/>
<organism evidence="2">
    <name type="scientific">Entamoeba dispar (strain ATCC PRA-260 / SAW760)</name>
    <dbReference type="NCBI Taxonomy" id="370354"/>
    <lineage>
        <taxon>Eukaryota</taxon>
        <taxon>Amoebozoa</taxon>
        <taxon>Evosea</taxon>
        <taxon>Archamoebae</taxon>
        <taxon>Mastigamoebida</taxon>
        <taxon>Entamoebidae</taxon>
        <taxon>Entamoeba</taxon>
    </lineage>
</organism>
<dbReference type="KEGG" id="edi:EDI_118750"/>
<evidence type="ECO:0000313" key="2">
    <source>
        <dbReference type="Proteomes" id="UP000008076"/>
    </source>
</evidence>
<dbReference type="eggNOG" id="ENOG502RI9R">
    <property type="taxonomic scope" value="Eukaryota"/>
</dbReference>
<dbReference type="Proteomes" id="UP000008076">
    <property type="component" value="Unassembled WGS sequence"/>
</dbReference>
<accession>B0E9V3</accession>
<dbReference type="EMBL" id="DS548385">
    <property type="protein sequence ID" value="EDR28698.1"/>
    <property type="molecule type" value="Genomic_DNA"/>
</dbReference>
<proteinExistence type="predicted"/>
<reference evidence="2" key="1">
    <citation type="submission" date="2007-12" db="EMBL/GenBank/DDBJ databases">
        <title>Annotation of Entamoeba dispar SAW760.</title>
        <authorList>
            <person name="Lorenzi H."/>
            <person name="Inman J."/>
            <person name="Schobel S."/>
            <person name="Amedeo P."/>
            <person name="Caler E."/>
        </authorList>
    </citation>
    <scope>NUCLEOTIDE SEQUENCE [LARGE SCALE GENOMIC DNA]</scope>
    <source>
        <strain evidence="2">ATCC PRA-260 / SAW760</strain>
    </source>
</reference>
<gene>
    <name evidence="1" type="ORF">EDI_118750</name>
</gene>
<dbReference type="GeneID" id="5880058"/>
<sequence>MQYTKPKLYLSNLISAIAKEVREQLSRATDETSEIVLYGLVYWFRIWDHEYNLNPTKYLLMWLDFLIKDVESNLIDSRPLVHLLSLVRTGYYQPDIEHFN</sequence>
<dbReference type="OrthoDB" id="31910at2759"/>
<protein>
    <submittedName>
        <fullName evidence="1">Uncharacterized protein</fullName>
    </submittedName>
</protein>